<organism evidence="4 5">
    <name type="scientific">Rubellimicrobium aerolatum</name>
    <dbReference type="NCBI Taxonomy" id="490979"/>
    <lineage>
        <taxon>Bacteria</taxon>
        <taxon>Pseudomonadati</taxon>
        <taxon>Pseudomonadota</taxon>
        <taxon>Alphaproteobacteria</taxon>
        <taxon>Rhodobacterales</taxon>
        <taxon>Roseobacteraceae</taxon>
        <taxon>Rubellimicrobium</taxon>
    </lineage>
</organism>
<dbReference type="EMBL" id="JBHSNA010000013">
    <property type="protein sequence ID" value="MFC5567328.1"/>
    <property type="molecule type" value="Genomic_DNA"/>
</dbReference>
<dbReference type="SUPFAM" id="SSF55174">
    <property type="entry name" value="Alpha-L RNA-binding motif"/>
    <property type="match status" value="1"/>
</dbReference>
<reference evidence="5" key="1">
    <citation type="journal article" date="2019" name="Int. J. Syst. Evol. Microbiol.">
        <title>The Global Catalogue of Microorganisms (GCM) 10K type strain sequencing project: providing services to taxonomists for standard genome sequencing and annotation.</title>
        <authorList>
            <consortium name="The Broad Institute Genomics Platform"/>
            <consortium name="The Broad Institute Genome Sequencing Center for Infectious Disease"/>
            <person name="Wu L."/>
            <person name="Ma J."/>
        </authorList>
    </citation>
    <scope>NUCLEOTIDE SEQUENCE [LARGE SCALE GENOMIC DNA]</scope>
    <source>
        <strain evidence="5">KACC 11588</strain>
    </source>
</reference>
<dbReference type="RefSeq" id="WP_209839445.1">
    <property type="nucleotide sequence ID" value="NZ_JAGGJP010000005.1"/>
</dbReference>
<dbReference type="Proteomes" id="UP001596056">
    <property type="component" value="Unassembled WGS sequence"/>
</dbReference>
<proteinExistence type="predicted"/>
<accession>A0ABW0SEB4</accession>
<dbReference type="InterPro" id="IPR002942">
    <property type="entry name" value="S4_RNA-bd"/>
</dbReference>
<name>A0ABW0SEB4_9RHOB</name>
<comment type="caution">
    <text evidence="4">The sequence shown here is derived from an EMBL/GenBank/DDBJ whole genome shotgun (WGS) entry which is preliminary data.</text>
</comment>
<dbReference type="Pfam" id="PF01479">
    <property type="entry name" value="S4"/>
    <property type="match status" value="1"/>
</dbReference>
<evidence type="ECO:0000313" key="4">
    <source>
        <dbReference type="EMBL" id="MFC5567328.1"/>
    </source>
</evidence>
<keyword evidence="1" id="KW-0694">RNA-binding</keyword>
<sequence>MTGEGPRPSNRPTIRLDKWLWQARFLKSRSLAANLVAEGRLRVNGQPTDKPARAVGAGDVLTFALHGRVRVVRILDLGDRRGPAPEAQALYEDLAPAPPPPPALESPGGPG</sequence>
<dbReference type="PROSITE" id="PS50889">
    <property type="entry name" value="S4"/>
    <property type="match status" value="1"/>
</dbReference>
<evidence type="ECO:0000259" key="3">
    <source>
        <dbReference type="SMART" id="SM00363"/>
    </source>
</evidence>
<dbReference type="SMART" id="SM00363">
    <property type="entry name" value="S4"/>
    <property type="match status" value="1"/>
</dbReference>
<dbReference type="InterPro" id="IPR036986">
    <property type="entry name" value="S4_RNA-bd_sf"/>
</dbReference>
<dbReference type="Gene3D" id="3.10.290.10">
    <property type="entry name" value="RNA-binding S4 domain"/>
    <property type="match status" value="1"/>
</dbReference>
<evidence type="ECO:0000313" key="5">
    <source>
        <dbReference type="Proteomes" id="UP001596056"/>
    </source>
</evidence>
<protein>
    <submittedName>
        <fullName evidence="4">RNA-binding S4 domain-containing protein</fullName>
    </submittedName>
</protein>
<evidence type="ECO:0000256" key="2">
    <source>
        <dbReference type="SAM" id="MobiDB-lite"/>
    </source>
</evidence>
<feature type="compositionally biased region" description="Pro residues" evidence="2">
    <location>
        <begin position="96"/>
        <end position="111"/>
    </location>
</feature>
<evidence type="ECO:0000256" key="1">
    <source>
        <dbReference type="PROSITE-ProRule" id="PRU00182"/>
    </source>
</evidence>
<feature type="region of interest" description="Disordered" evidence="2">
    <location>
        <begin position="85"/>
        <end position="111"/>
    </location>
</feature>
<feature type="domain" description="RNA-binding S4" evidence="3">
    <location>
        <begin position="14"/>
        <end position="79"/>
    </location>
</feature>
<gene>
    <name evidence="4" type="ORF">ACFPOC_13020</name>
</gene>
<keyword evidence="5" id="KW-1185">Reference proteome</keyword>
<dbReference type="CDD" id="cd00165">
    <property type="entry name" value="S4"/>
    <property type="match status" value="1"/>
</dbReference>